<feature type="chain" id="PRO_5015748705" evidence="5">
    <location>
        <begin position="23"/>
        <end position="319"/>
    </location>
</feature>
<dbReference type="GO" id="GO:0000272">
    <property type="term" value="P:polysaccharide catabolic process"/>
    <property type="evidence" value="ECO:0007669"/>
    <property type="project" value="UniProtKB-KW"/>
</dbReference>
<keyword evidence="4" id="KW-0964">Secreted</keyword>
<dbReference type="OrthoDB" id="2019149at2759"/>
<dbReference type="InterPro" id="IPR045032">
    <property type="entry name" value="PEL"/>
</dbReference>
<dbReference type="EMBL" id="KZ678166">
    <property type="protein sequence ID" value="PSN59095.1"/>
    <property type="molecule type" value="Genomic_DNA"/>
</dbReference>
<dbReference type="SMART" id="SM00656">
    <property type="entry name" value="Amb_all"/>
    <property type="match status" value="1"/>
</dbReference>
<evidence type="ECO:0000256" key="4">
    <source>
        <dbReference type="RuleBase" id="RU361173"/>
    </source>
</evidence>
<gene>
    <name evidence="7" type="ORF">BS50DRAFT_509132</name>
</gene>
<keyword evidence="4" id="KW-0119">Carbohydrate metabolism</keyword>
<evidence type="ECO:0000259" key="6">
    <source>
        <dbReference type="SMART" id="SM00656"/>
    </source>
</evidence>
<evidence type="ECO:0000313" key="7">
    <source>
        <dbReference type="EMBL" id="PSN59095.1"/>
    </source>
</evidence>
<keyword evidence="2 5" id="KW-0732">Signal</keyword>
<sequence>MHWKSASLFLLITTIASQNTTCDRCEDEAHGFASLNGGTVGGKGGQIVFANTFQELKDYASQQGPLIIRVNGELTAEPRGFEIPIASNKTIIGVGKDAKVLGGGFAVKETRNIILRNLQVSDTRILEDWPGKGEDWDGIQVDTGTNIWIDHFARMNDGLIDLRRDSDYVTVSNCIFSEHNKAFGIGWTQNVIAKATINDNFFNSTNARNPSADNLEKCHMYNNYFRNCTAYGTYARGHTNLLIEHSYYDNVFDPVVAGPNASIKANWVKFKDDRGERMLDVNSNRVFKASDLYQYTLRDPYDLPNDIPYFAGPQEDVGR</sequence>
<comment type="subcellular location">
    <subcellularLocation>
        <location evidence="4">Secreted</location>
    </subcellularLocation>
</comment>
<evidence type="ECO:0000313" key="8">
    <source>
        <dbReference type="Proteomes" id="UP000240883"/>
    </source>
</evidence>
<feature type="signal peptide" evidence="5">
    <location>
        <begin position="1"/>
        <end position="22"/>
    </location>
</feature>
<keyword evidence="8" id="KW-1185">Reference proteome</keyword>
<dbReference type="Pfam" id="PF00544">
    <property type="entry name" value="Pectate_lyase_4"/>
    <property type="match status" value="1"/>
</dbReference>
<evidence type="ECO:0000256" key="2">
    <source>
        <dbReference type="ARBA" id="ARBA00022729"/>
    </source>
</evidence>
<dbReference type="GO" id="GO:0030570">
    <property type="term" value="F:pectate lyase activity"/>
    <property type="evidence" value="ECO:0007669"/>
    <property type="project" value="InterPro"/>
</dbReference>
<dbReference type="SUPFAM" id="SSF51126">
    <property type="entry name" value="Pectin lyase-like"/>
    <property type="match status" value="1"/>
</dbReference>
<comment type="similarity">
    <text evidence="1 4">Belongs to the polysaccharide lyase 1 family.</text>
</comment>
<dbReference type="PANTHER" id="PTHR31683">
    <property type="entry name" value="PECTATE LYASE 18-RELATED"/>
    <property type="match status" value="1"/>
</dbReference>
<protein>
    <submittedName>
        <fullName evidence="7">Pectin lyase-like protein</fullName>
    </submittedName>
</protein>
<dbReference type="InterPro" id="IPR012334">
    <property type="entry name" value="Pectin_lyas_fold"/>
</dbReference>
<dbReference type="STRING" id="1448308.A0A2T2N0X6"/>
<evidence type="ECO:0000256" key="3">
    <source>
        <dbReference type="ARBA" id="ARBA00023239"/>
    </source>
</evidence>
<accession>A0A2T2N0X6</accession>
<dbReference type="PANTHER" id="PTHR31683:SF18">
    <property type="entry name" value="PECTATE LYASE 21-RELATED"/>
    <property type="match status" value="1"/>
</dbReference>
<keyword evidence="3 4" id="KW-0456">Lyase</keyword>
<dbReference type="InterPro" id="IPR011050">
    <property type="entry name" value="Pectin_lyase_fold/virulence"/>
</dbReference>
<keyword evidence="4" id="KW-0624">Polysaccharide degradation</keyword>
<feature type="domain" description="Pectate lyase" evidence="6">
    <location>
        <begin position="43"/>
        <end position="254"/>
    </location>
</feature>
<evidence type="ECO:0000256" key="5">
    <source>
        <dbReference type="SAM" id="SignalP"/>
    </source>
</evidence>
<organism evidence="7 8">
    <name type="scientific">Corynespora cassiicola Philippines</name>
    <dbReference type="NCBI Taxonomy" id="1448308"/>
    <lineage>
        <taxon>Eukaryota</taxon>
        <taxon>Fungi</taxon>
        <taxon>Dikarya</taxon>
        <taxon>Ascomycota</taxon>
        <taxon>Pezizomycotina</taxon>
        <taxon>Dothideomycetes</taxon>
        <taxon>Pleosporomycetidae</taxon>
        <taxon>Pleosporales</taxon>
        <taxon>Corynesporascaceae</taxon>
        <taxon>Corynespora</taxon>
    </lineage>
</organism>
<dbReference type="Gene3D" id="2.160.20.10">
    <property type="entry name" value="Single-stranded right-handed beta-helix, Pectin lyase-like"/>
    <property type="match status" value="1"/>
</dbReference>
<dbReference type="Proteomes" id="UP000240883">
    <property type="component" value="Unassembled WGS sequence"/>
</dbReference>
<evidence type="ECO:0000256" key="1">
    <source>
        <dbReference type="ARBA" id="ARBA00010980"/>
    </source>
</evidence>
<reference evidence="7 8" key="1">
    <citation type="journal article" date="2018" name="Front. Microbiol.">
        <title>Genome-Wide Analysis of Corynespora cassiicola Leaf Fall Disease Putative Effectors.</title>
        <authorList>
            <person name="Lopez D."/>
            <person name="Ribeiro S."/>
            <person name="Label P."/>
            <person name="Fumanal B."/>
            <person name="Venisse J.S."/>
            <person name="Kohler A."/>
            <person name="de Oliveira R.R."/>
            <person name="Labutti K."/>
            <person name="Lipzen A."/>
            <person name="Lail K."/>
            <person name="Bauer D."/>
            <person name="Ohm R.A."/>
            <person name="Barry K.W."/>
            <person name="Spatafora J."/>
            <person name="Grigoriev I.V."/>
            <person name="Martin F.M."/>
            <person name="Pujade-Renaud V."/>
        </authorList>
    </citation>
    <scope>NUCLEOTIDE SEQUENCE [LARGE SCALE GENOMIC DNA]</scope>
    <source>
        <strain evidence="7 8">Philippines</strain>
    </source>
</reference>
<proteinExistence type="inferred from homology"/>
<dbReference type="InterPro" id="IPR002022">
    <property type="entry name" value="Pec_lyase"/>
</dbReference>
<dbReference type="GO" id="GO:0005576">
    <property type="term" value="C:extracellular region"/>
    <property type="evidence" value="ECO:0007669"/>
    <property type="project" value="UniProtKB-SubCell"/>
</dbReference>
<dbReference type="AlphaFoldDB" id="A0A2T2N0X6"/>
<name>A0A2T2N0X6_CORCC</name>